<dbReference type="InterPro" id="IPR006703">
    <property type="entry name" value="G_AIG1"/>
</dbReference>
<feature type="domain" description="DUF8206" evidence="3">
    <location>
        <begin position="293"/>
        <end position="353"/>
    </location>
</feature>
<dbReference type="Proteomes" id="UP000076722">
    <property type="component" value="Unassembled WGS sequence"/>
</dbReference>
<dbReference type="PANTHER" id="PTHR32046:SF12">
    <property type="entry name" value="AIG1-TYPE G DOMAIN-CONTAINING PROTEIN"/>
    <property type="match status" value="1"/>
</dbReference>
<accession>A0A164R253</accession>
<reference evidence="4 5" key="1">
    <citation type="journal article" date="2016" name="Mol. Biol. Evol.">
        <title>Comparative Genomics of Early-Diverging Mushroom-Forming Fungi Provides Insights into the Origins of Lignocellulose Decay Capabilities.</title>
        <authorList>
            <person name="Nagy L.G."/>
            <person name="Riley R."/>
            <person name="Tritt A."/>
            <person name="Adam C."/>
            <person name="Daum C."/>
            <person name="Floudas D."/>
            <person name="Sun H."/>
            <person name="Yadav J.S."/>
            <person name="Pangilinan J."/>
            <person name="Larsson K.H."/>
            <person name="Matsuura K."/>
            <person name="Barry K."/>
            <person name="Labutti K."/>
            <person name="Kuo R."/>
            <person name="Ohm R.A."/>
            <person name="Bhattacharya S.S."/>
            <person name="Shirouzu T."/>
            <person name="Yoshinaga Y."/>
            <person name="Martin F.M."/>
            <person name="Grigoriev I.V."/>
            <person name="Hibbett D.S."/>
        </authorList>
    </citation>
    <scope>NUCLEOTIDE SEQUENCE [LARGE SCALE GENOMIC DNA]</scope>
    <source>
        <strain evidence="4 5">HHB9708</strain>
    </source>
</reference>
<dbReference type="STRING" id="1314777.A0A164R253"/>
<dbReference type="PANTHER" id="PTHR32046">
    <property type="entry name" value="G DOMAIN-CONTAINING PROTEIN"/>
    <property type="match status" value="1"/>
</dbReference>
<gene>
    <name evidence="4" type="ORF">SISNIDRAFT_415993</name>
</gene>
<evidence type="ECO:0000259" key="3">
    <source>
        <dbReference type="Pfam" id="PF26633"/>
    </source>
</evidence>
<keyword evidence="5" id="KW-1185">Reference proteome</keyword>
<evidence type="ECO:0000259" key="2">
    <source>
        <dbReference type="Pfam" id="PF04548"/>
    </source>
</evidence>
<dbReference type="Pfam" id="PF26633">
    <property type="entry name" value="DUF8206"/>
    <property type="match status" value="1"/>
</dbReference>
<dbReference type="InterPro" id="IPR027417">
    <property type="entry name" value="P-loop_NTPase"/>
</dbReference>
<dbReference type="Pfam" id="PF04548">
    <property type="entry name" value="AIG1"/>
    <property type="match status" value="1"/>
</dbReference>
<dbReference type="EMBL" id="KV419423">
    <property type="protein sequence ID" value="KZS90182.1"/>
    <property type="molecule type" value="Genomic_DNA"/>
</dbReference>
<feature type="domain" description="AIG1-type G" evidence="2">
    <location>
        <begin position="2"/>
        <end position="143"/>
    </location>
</feature>
<dbReference type="AlphaFoldDB" id="A0A164R253"/>
<proteinExistence type="predicted"/>
<evidence type="ECO:0000313" key="5">
    <source>
        <dbReference type="Proteomes" id="UP000076722"/>
    </source>
</evidence>
<dbReference type="GO" id="GO:0005525">
    <property type="term" value="F:GTP binding"/>
    <property type="evidence" value="ECO:0007669"/>
    <property type="project" value="InterPro"/>
</dbReference>
<evidence type="ECO:0000256" key="1">
    <source>
        <dbReference type="ARBA" id="ARBA00022741"/>
    </source>
</evidence>
<dbReference type="SUPFAM" id="SSF52540">
    <property type="entry name" value="P-loop containing nucleoside triphosphate hydrolases"/>
    <property type="match status" value="1"/>
</dbReference>
<organism evidence="4 5">
    <name type="scientific">Sistotremastrum niveocremeum HHB9708</name>
    <dbReference type="NCBI Taxonomy" id="1314777"/>
    <lineage>
        <taxon>Eukaryota</taxon>
        <taxon>Fungi</taxon>
        <taxon>Dikarya</taxon>
        <taxon>Basidiomycota</taxon>
        <taxon>Agaricomycotina</taxon>
        <taxon>Agaricomycetes</taxon>
        <taxon>Sistotremastrales</taxon>
        <taxon>Sistotremastraceae</taxon>
        <taxon>Sertulicium</taxon>
        <taxon>Sertulicium niveocremeum</taxon>
    </lineage>
</organism>
<sequence length="474" mass="53035">MLVGETGVGKTSLLSLISNILQGHSPSEYETVYDPANESGLSGKHSQTMSAKVYKFVSNNGITIHILDTPGLADTRGLAKDEEHKANIAKTIQAHMPFVNAVLILANGTLPRLGVATDYTLSVLSSIFPRSLASNIAFMFTNVSTPLAWNFDKNSLPKVLAEAPQYSLDNPVAMQQRLLQIKREGKADAKILRRLTASVATSHNDALDAFVDFFNWAADCKPQPTNEIVSLYQKSEAIEMRLHEAMSKILRRSELKKKLTRMISDLENKALNLNALRNYESVVAQSIMVTQKTSDYNTLCVHPQCHSNCHESCNLNFHLDPKALLKCTVFDDGKKTTCNKCGHSYRDHRHFYYTWEEHKEAVRAVDEEAKAKFKQALLDRCGGEWMRTWHSKQIKRLDSELADATNEIRTQAQAYASLSLSGSFSAQLYKAIKVLEMNLENIKGKETDPDTIQGIEDSIAQLKEKLRILQSDAE</sequence>
<dbReference type="CDD" id="cd00882">
    <property type="entry name" value="Ras_like_GTPase"/>
    <property type="match status" value="1"/>
</dbReference>
<protein>
    <submittedName>
        <fullName evidence="4">Uncharacterized protein</fullName>
    </submittedName>
</protein>
<evidence type="ECO:0000313" key="4">
    <source>
        <dbReference type="EMBL" id="KZS90182.1"/>
    </source>
</evidence>
<dbReference type="Gene3D" id="3.40.50.300">
    <property type="entry name" value="P-loop containing nucleotide triphosphate hydrolases"/>
    <property type="match status" value="1"/>
</dbReference>
<dbReference type="OrthoDB" id="2611327at2759"/>
<name>A0A164R253_9AGAM</name>
<dbReference type="InterPro" id="IPR058519">
    <property type="entry name" value="DUF8206"/>
</dbReference>
<keyword evidence="1" id="KW-0547">Nucleotide-binding</keyword>